<dbReference type="InterPro" id="IPR035892">
    <property type="entry name" value="C2_domain_sf"/>
</dbReference>
<evidence type="ECO:0000256" key="1">
    <source>
        <dbReference type="ARBA" id="ARBA00023018"/>
    </source>
</evidence>
<dbReference type="GO" id="GO:0042391">
    <property type="term" value="P:regulation of membrane potential"/>
    <property type="evidence" value="ECO:0007669"/>
    <property type="project" value="TreeGrafter"/>
</dbReference>
<keyword evidence="1" id="KW-0770">Synapse</keyword>
<dbReference type="GO" id="GO:0044325">
    <property type="term" value="F:transmembrane transporter binding"/>
    <property type="evidence" value="ECO:0007669"/>
    <property type="project" value="TreeGrafter"/>
</dbReference>
<name>A0A0D8X8X4_DICVI</name>
<dbReference type="Gene3D" id="2.60.40.150">
    <property type="entry name" value="C2 domain"/>
    <property type="match status" value="1"/>
</dbReference>
<dbReference type="PRINTS" id="PR00360">
    <property type="entry name" value="C2DOMAIN"/>
</dbReference>
<dbReference type="InterPro" id="IPR000008">
    <property type="entry name" value="C2_dom"/>
</dbReference>
<reference evidence="4 5" key="1">
    <citation type="submission" date="2013-11" db="EMBL/GenBank/DDBJ databases">
        <title>Draft genome of the bovine lungworm Dictyocaulus viviparus.</title>
        <authorList>
            <person name="Mitreva M."/>
        </authorList>
    </citation>
    <scope>NUCLEOTIDE SEQUENCE [LARGE SCALE GENOMIC DNA]</scope>
    <source>
        <strain evidence="4 5">HannoverDv2000</strain>
    </source>
</reference>
<keyword evidence="5" id="KW-1185">Reference proteome</keyword>
<comment type="subcellular location">
    <subcellularLocation>
        <location evidence="2">Synapse</location>
    </subcellularLocation>
</comment>
<protein>
    <submittedName>
        <fullName evidence="4">C2 domain protein</fullName>
    </submittedName>
</protein>
<dbReference type="SMART" id="SM00239">
    <property type="entry name" value="C2"/>
    <property type="match status" value="1"/>
</dbReference>
<dbReference type="STRING" id="29172.A0A0D8X8X4"/>
<dbReference type="PANTHER" id="PTHR12157">
    <property type="entry name" value="REGULATING SYNAPTIC MEMBRANE EXOCYTOSIS PROTEIN"/>
    <property type="match status" value="1"/>
</dbReference>
<feature type="non-terminal residue" evidence="4">
    <location>
        <position position="224"/>
    </location>
</feature>
<gene>
    <name evidence="4" type="ORF">DICVIV_13017</name>
</gene>
<dbReference type="EMBL" id="KN716931">
    <property type="protein sequence ID" value="KJH41013.1"/>
    <property type="molecule type" value="Genomic_DNA"/>
</dbReference>
<dbReference type="SUPFAM" id="SSF49562">
    <property type="entry name" value="C2 domain (Calcium/lipid-binding domain, CaLB)"/>
    <property type="match status" value="1"/>
</dbReference>
<dbReference type="GO" id="GO:0050806">
    <property type="term" value="P:positive regulation of synaptic transmission"/>
    <property type="evidence" value="ECO:0007669"/>
    <property type="project" value="TreeGrafter"/>
</dbReference>
<dbReference type="Pfam" id="PF00168">
    <property type="entry name" value="C2"/>
    <property type="match status" value="1"/>
</dbReference>
<sequence>MSTQFYFILQLRPIQNNVNIRCILPLMRISELDMLRKEISLYFSHAERQLTVRVERVADLPPRADGSPRNPYVKMFLLPDRSEKSRRQTTVIAEAITPVWNESFYYQGITELMLMERVLEVTVWDYDKFEANSFLGETLVDFSSTYLDGQSITMPLVDMDEENPLRLRLRERKFRQFRPMSQRPRSEMSFALNDKSPTYFNMGKLSPRYAMSNFYRTLKHILVF</sequence>
<dbReference type="OrthoDB" id="420032at2759"/>
<feature type="domain" description="C2" evidence="3">
    <location>
        <begin position="31"/>
        <end position="156"/>
    </location>
</feature>
<dbReference type="GO" id="GO:0042734">
    <property type="term" value="C:presynaptic membrane"/>
    <property type="evidence" value="ECO:0007669"/>
    <property type="project" value="TreeGrafter"/>
</dbReference>
<evidence type="ECO:0000256" key="2">
    <source>
        <dbReference type="ARBA" id="ARBA00034103"/>
    </source>
</evidence>
<dbReference type="InterPro" id="IPR039032">
    <property type="entry name" value="Rim-like"/>
</dbReference>
<accession>A0A0D8X8X4</accession>
<dbReference type="PROSITE" id="PS50004">
    <property type="entry name" value="C2"/>
    <property type="match status" value="1"/>
</dbReference>
<evidence type="ECO:0000313" key="4">
    <source>
        <dbReference type="EMBL" id="KJH41013.1"/>
    </source>
</evidence>
<dbReference type="AlphaFoldDB" id="A0A0D8X8X4"/>
<proteinExistence type="predicted"/>
<dbReference type="GO" id="GO:0048788">
    <property type="term" value="C:cytoskeleton of presynaptic active zone"/>
    <property type="evidence" value="ECO:0007669"/>
    <property type="project" value="TreeGrafter"/>
</dbReference>
<evidence type="ECO:0000259" key="3">
    <source>
        <dbReference type="PROSITE" id="PS50004"/>
    </source>
</evidence>
<dbReference type="Proteomes" id="UP000053766">
    <property type="component" value="Unassembled WGS sequence"/>
</dbReference>
<dbReference type="GO" id="GO:0048167">
    <property type="term" value="P:regulation of synaptic plasticity"/>
    <property type="evidence" value="ECO:0007669"/>
    <property type="project" value="TreeGrafter"/>
</dbReference>
<reference evidence="5" key="2">
    <citation type="journal article" date="2016" name="Sci. Rep.">
        <title>Dictyocaulus viviparus genome, variome and transcriptome elucidate lungworm biology and support future intervention.</title>
        <authorList>
            <person name="McNulty S.N."/>
            <person name="Strube C."/>
            <person name="Rosa B.A."/>
            <person name="Martin J.C."/>
            <person name="Tyagi R."/>
            <person name="Choi Y.J."/>
            <person name="Wang Q."/>
            <person name="Hallsworth Pepin K."/>
            <person name="Zhang X."/>
            <person name="Ozersky P."/>
            <person name="Wilson R.K."/>
            <person name="Sternberg P.W."/>
            <person name="Gasser R.B."/>
            <person name="Mitreva M."/>
        </authorList>
    </citation>
    <scope>NUCLEOTIDE SEQUENCE [LARGE SCALE GENOMIC DNA]</scope>
    <source>
        <strain evidence="5">HannoverDv2000</strain>
    </source>
</reference>
<dbReference type="PANTHER" id="PTHR12157:SF21">
    <property type="entry name" value="RAB3 INTERACTING MOLECULE, ISOFORM F"/>
    <property type="match status" value="1"/>
</dbReference>
<evidence type="ECO:0000313" key="5">
    <source>
        <dbReference type="Proteomes" id="UP000053766"/>
    </source>
</evidence>
<dbReference type="GO" id="GO:0048791">
    <property type="term" value="P:calcium ion-regulated exocytosis of neurotransmitter"/>
    <property type="evidence" value="ECO:0007669"/>
    <property type="project" value="TreeGrafter"/>
</dbReference>
<organism evidence="4 5">
    <name type="scientific">Dictyocaulus viviparus</name>
    <name type="common">Bovine lungworm</name>
    <dbReference type="NCBI Taxonomy" id="29172"/>
    <lineage>
        <taxon>Eukaryota</taxon>
        <taxon>Metazoa</taxon>
        <taxon>Ecdysozoa</taxon>
        <taxon>Nematoda</taxon>
        <taxon>Chromadorea</taxon>
        <taxon>Rhabditida</taxon>
        <taxon>Rhabditina</taxon>
        <taxon>Rhabditomorpha</taxon>
        <taxon>Strongyloidea</taxon>
        <taxon>Metastrongylidae</taxon>
        <taxon>Dictyocaulus</taxon>
    </lineage>
</organism>
<dbReference type="GO" id="GO:0031267">
    <property type="term" value="F:small GTPase binding"/>
    <property type="evidence" value="ECO:0007669"/>
    <property type="project" value="InterPro"/>
</dbReference>